<reference evidence="2 3" key="1">
    <citation type="submission" date="2016-10" db="EMBL/GenBank/DDBJ databases">
        <authorList>
            <person name="de Groot N.N."/>
        </authorList>
    </citation>
    <scope>NUCLEOTIDE SEQUENCE [LARGE SCALE GENOMIC DNA]</scope>
    <source>
        <strain evidence="2 3">DSM 45514</strain>
    </source>
</reference>
<protein>
    <recommendedName>
        <fullName evidence="1">N-acetyltransferase domain-containing protein</fullName>
    </recommendedName>
</protein>
<dbReference type="InterPro" id="IPR016181">
    <property type="entry name" value="Acyl_CoA_acyltransferase"/>
</dbReference>
<accession>A0A1G6LDY2</accession>
<feature type="domain" description="N-acetyltransferase" evidence="1">
    <location>
        <begin position="1"/>
        <end position="139"/>
    </location>
</feature>
<gene>
    <name evidence="2" type="ORF">SAMN04488112_107185</name>
</gene>
<sequence>MDWYRRLNDYFPEEEMKQYGQLRDLIRDHDLYYKEETEDYLILYAEFDSFLFVDYLLVKETARRGGVGSRVIQKLKEKGKPILLEVEPVDPNVSDTEKRVRFYAKNGFQIADRVRYQRETDDGDTFDLNIHYWSPRSLSQRTILDMMAKACDKIHNFRSKRYYGRIQADPDKVLEWKETEKEAIGS</sequence>
<dbReference type="Gene3D" id="3.40.630.30">
    <property type="match status" value="1"/>
</dbReference>
<organism evidence="2 3">
    <name type="scientific">Melghirimyces thermohalophilus</name>
    <dbReference type="NCBI Taxonomy" id="1236220"/>
    <lineage>
        <taxon>Bacteria</taxon>
        <taxon>Bacillati</taxon>
        <taxon>Bacillota</taxon>
        <taxon>Bacilli</taxon>
        <taxon>Bacillales</taxon>
        <taxon>Thermoactinomycetaceae</taxon>
        <taxon>Melghirimyces</taxon>
    </lineage>
</organism>
<name>A0A1G6LDY2_9BACL</name>
<dbReference type="AlphaFoldDB" id="A0A1G6LDY2"/>
<dbReference type="RefSeq" id="WP_091568226.1">
    <property type="nucleotide sequence ID" value="NZ_FMZA01000007.1"/>
</dbReference>
<evidence type="ECO:0000259" key="1">
    <source>
        <dbReference type="PROSITE" id="PS51186"/>
    </source>
</evidence>
<dbReference type="Proteomes" id="UP000199387">
    <property type="component" value="Unassembled WGS sequence"/>
</dbReference>
<proteinExistence type="predicted"/>
<evidence type="ECO:0000313" key="3">
    <source>
        <dbReference type="Proteomes" id="UP000199387"/>
    </source>
</evidence>
<dbReference type="EMBL" id="FMZA01000007">
    <property type="protein sequence ID" value="SDC41414.1"/>
    <property type="molecule type" value="Genomic_DNA"/>
</dbReference>
<evidence type="ECO:0000313" key="2">
    <source>
        <dbReference type="EMBL" id="SDC41414.1"/>
    </source>
</evidence>
<dbReference type="STRING" id="1236220.SAMN04488112_107185"/>
<dbReference type="Pfam" id="PF13508">
    <property type="entry name" value="Acetyltransf_7"/>
    <property type="match status" value="1"/>
</dbReference>
<keyword evidence="3" id="KW-1185">Reference proteome</keyword>
<dbReference type="InterPro" id="IPR000182">
    <property type="entry name" value="GNAT_dom"/>
</dbReference>
<dbReference type="PROSITE" id="PS51186">
    <property type="entry name" value="GNAT"/>
    <property type="match status" value="1"/>
</dbReference>
<dbReference type="GO" id="GO:0016747">
    <property type="term" value="F:acyltransferase activity, transferring groups other than amino-acyl groups"/>
    <property type="evidence" value="ECO:0007669"/>
    <property type="project" value="InterPro"/>
</dbReference>
<dbReference type="OrthoDB" id="2425381at2"/>
<dbReference type="SUPFAM" id="SSF55729">
    <property type="entry name" value="Acyl-CoA N-acyltransferases (Nat)"/>
    <property type="match status" value="1"/>
</dbReference>